<evidence type="ECO:0000313" key="1">
    <source>
        <dbReference type="Proteomes" id="UP000001554"/>
    </source>
</evidence>
<dbReference type="Proteomes" id="UP000001554">
    <property type="component" value="Chromosome 14"/>
</dbReference>
<organism evidence="1 2">
    <name type="scientific">Branchiostoma floridae</name>
    <name type="common">Florida lancelet</name>
    <name type="synonym">Amphioxus</name>
    <dbReference type="NCBI Taxonomy" id="7739"/>
    <lineage>
        <taxon>Eukaryota</taxon>
        <taxon>Metazoa</taxon>
        <taxon>Chordata</taxon>
        <taxon>Cephalochordata</taxon>
        <taxon>Leptocardii</taxon>
        <taxon>Amphioxiformes</taxon>
        <taxon>Branchiostomatidae</taxon>
        <taxon>Branchiostoma</taxon>
    </lineage>
</organism>
<reference evidence="1" key="1">
    <citation type="journal article" date="2020" name="Nat. Ecol. Evol.">
        <title>Deeply conserved synteny resolves early events in vertebrate evolution.</title>
        <authorList>
            <person name="Simakov O."/>
            <person name="Marletaz F."/>
            <person name="Yue J.X."/>
            <person name="O'Connell B."/>
            <person name="Jenkins J."/>
            <person name="Brandt A."/>
            <person name="Calef R."/>
            <person name="Tung C.H."/>
            <person name="Huang T.K."/>
            <person name="Schmutz J."/>
            <person name="Satoh N."/>
            <person name="Yu J.K."/>
            <person name="Putnam N.H."/>
            <person name="Green R.E."/>
            <person name="Rokhsar D.S."/>
        </authorList>
    </citation>
    <scope>NUCLEOTIDE SEQUENCE [LARGE SCALE GENOMIC DNA]</scope>
    <source>
        <strain evidence="1">S238N-H82</strain>
    </source>
</reference>
<keyword evidence="1" id="KW-1185">Reference proteome</keyword>
<dbReference type="OrthoDB" id="10502641at2759"/>
<gene>
    <name evidence="2" type="primary">LOC118431170</name>
</gene>
<dbReference type="RefSeq" id="XP_035698181.1">
    <property type="nucleotide sequence ID" value="XM_035842288.1"/>
</dbReference>
<name>A0A9J7NBE8_BRAFL</name>
<proteinExistence type="predicted"/>
<dbReference type="AlphaFoldDB" id="A0A9J7NBE8"/>
<evidence type="ECO:0000313" key="2">
    <source>
        <dbReference type="RefSeq" id="XP_035698181.1"/>
    </source>
</evidence>
<reference evidence="2" key="2">
    <citation type="submission" date="2025-08" db="UniProtKB">
        <authorList>
            <consortium name="RefSeq"/>
        </authorList>
    </citation>
    <scope>IDENTIFICATION</scope>
    <source>
        <strain evidence="2">S238N-H82</strain>
        <tissue evidence="2">Testes</tissue>
    </source>
</reference>
<accession>A0A9J7NBE8</accession>
<dbReference type="KEGG" id="bfo:118431170"/>
<dbReference type="GeneID" id="118431170"/>
<protein>
    <submittedName>
        <fullName evidence="2">Uncharacterized protein LOC118431170 isoform X1</fullName>
    </submittedName>
</protein>
<sequence>MSILKIISERKLDERILSGLQKQSLTCLEQNTPTEKTNYGNYKQYKFSSNTLEVSGTIIFTLESCSDKERASLVEAFCTDDTPYVSLPISMLEEEDNKSHNTVYRNVDFYFKVNEIINATRKLVDKPNIYLTARNATTVKETMRIVQEVVEAENVDIKPFQVSSRNDEERLREELLTHRPCKVMCCVDNSARNIIFSPTEPDEASHIVDAAKDVCGKNGIFLLLRGHRGVRDDELYDTRQFNTTFLGRQPKLQELVEADQFVSTYSDLNGKQKRAVLVWVCRQPDNPSPSVKPRSDSINQCEPAEGECAENVPQDENSSFFSRLESINCLLS</sequence>